<dbReference type="EMBL" id="VUJU01000493">
    <property type="protein sequence ID" value="KAF0770039.1"/>
    <property type="molecule type" value="Genomic_DNA"/>
</dbReference>
<sequence length="119" mass="13358">MSSFRVRHVPLMSIRASDVRNGGRGDRRGEGAPVELAIMSIHPKPINPIRRCFSSPPACTHTRTNDTARHARWLPPGLHPAVAATAIQLLIIIWRPFLSKRNPYRTSSRYLTEGHLFGL</sequence>
<accession>A0A6G0ZGT7</accession>
<proteinExistence type="predicted"/>
<evidence type="ECO:0000313" key="1">
    <source>
        <dbReference type="EMBL" id="KAF0770039.1"/>
    </source>
</evidence>
<protein>
    <submittedName>
        <fullName evidence="1">Uncharacterized protein</fullName>
    </submittedName>
</protein>
<comment type="caution">
    <text evidence="1">The sequence shown here is derived from an EMBL/GenBank/DDBJ whole genome shotgun (WGS) entry which is preliminary data.</text>
</comment>
<dbReference type="Proteomes" id="UP000478052">
    <property type="component" value="Unassembled WGS sequence"/>
</dbReference>
<evidence type="ECO:0000313" key="2">
    <source>
        <dbReference type="Proteomes" id="UP000478052"/>
    </source>
</evidence>
<name>A0A6G0ZGT7_APHCR</name>
<reference evidence="1 2" key="1">
    <citation type="submission" date="2019-08" db="EMBL/GenBank/DDBJ databases">
        <title>Whole genome of Aphis craccivora.</title>
        <authorList>
            <person name="Voronova N.V."/>
            <person name="Shulinski R.S."/>
            <person name="Bandarenka Y.V."/>
            <person name="Zhorov D.G."/>
            <person name="Warner D."/>
        </authorList>
    </citation>
    <scope>NUCLEOTIDE SEQUENCE [LARGE SCALE GENOMIC DNA]</scope>
    <source>
        <strain evidence="1">180601</strain>
        <tissue evidence="1">Whole Body</tissue>
    </source>
</reference>
<organism evidence="1 2">
    <name type="scientific">Aphis craccivora</name>
    <name type="common">Cowpea aphid</name>
    <dbReference type="NCBI Taxonomy" id="307492"/>
    <lineage>
        <taxon>Eukaryota</taxon>
        <taxon>Metazoa</taxon>
        <taxon>Ecdysozoa</taxon>
        <taxon>Arthropoda</taxon>
        <taxon>Hexapoda</taxon>
        <taxon>Insecta</taxon>
        <taxon>Pterygota</taxon>
        <taxon>Neoptera</taxon>
        <taxon>Paraneoptera</taxon>
        <taxon>Hemiptera</taxon>
        <taxon>Sternorrhyncha</taxon>
        <taxon>Aphidomorpha</taxon>
        <taxon>Aphidoidea</taxon>
        <taxon>Aphididae</taxon>
        <taxon>Aphidini</taxon>
        <taxon>Aphis</taxon>
        <taxon>Aphis</taxon>
    </lineage>
</organism>
<gene>
    <name evidence="1" type="ORF">FWK35_00024332</name>
</gene>
<keyword evidence="2" id="KW-1185">Reference proteome</keyword>
<dbReference type="AlphaFoldDB" id="A0A6G0ZGT7"/>